<keyword evidence="1" id="KW-0175">Coiled coil</keyword>
<comment type="caution">
    <text evidence="2">The sequence shown here is derived from an EMBL/GenBank/DDBJ whole genome shotgun (WGS) entry which is preliminary data.</text>
</comment>
<dbReference type="AlphaFoldDB" id="A0A2P7EC11"/>
<name>A0A2P7EC11_9SYNE</name>
<dbReference type="RefSeq" id="WP_106500728.1">
    <property type="nucleotide sequence ID" value="NZ_PXVC01000076.1"/>
</dbReference>
<reference evidence="3" key="1">
    <citation type="submission" date="2018-03" db="EMBL/GenBank/DDBJ databases">
        <title>Ecological and genomic features of two cosmopolitan and abundant freshwater picocyanobacteria.</title>
        <authorList>
            <person name="Cabello-Yeves P.J."/>
            <person name="Picazo A."/>
            <person name="Camacho A."/>
            <person name="Callieri C."/>
            <person name="Rosselli R."/>
            <person name="Roda-Garcia J."/>
            <person name="Coutinho F.H."/>
            <person name="Rodriguez-Valera F."/>
        </authorList>
    </citation>
    <scope>NUCLEOTIDE SEQUENCE [LARGE SCALE GENOMIC DNA]</scope>
    <source>
        <strain evidence="3">Tous</strain>
    </source>
</reference>
<organism evidence="2 3">
    <name type="scientific">Synechococcus lacustris str. Tous</name>
    <dbReference type="NCBI Taxonomy" id="1910958"/>
    <lineage>
        <taxon>Bacteria</taxon>
        <taxon>Bacillati</taxon>
        <taxon>Cyanobacteriota</taxon>
        <taxon>Cyanophyceae</taxon>
        <taxon>Synechococcales</taxon>
        <taxon>Synechococcaceae</taxon>
        <taxon>Synechococcus</taxon>
    </lineage>
</organism>
<dbReference type="Proteomes" id="UP000240206">
    <property type="component" value="Unassembled WGS sequence"/>
</dbReference>
<evidence type="ECO:0000256" key="1">
    <source>
        <dbReference type="SAM" id="Coils"/>
    </source>
</evidence>
<proteinExistence type="predicted"/>
<evidence type="ECO:0000313" key="2">
    <source>
        <dbReference type="EMBL" id="PSI00771.1"/>
    </source>
</evidence>
<protein>
    <submittedName>
        <fullName evidence="2">Uncharacterized protein</fullName>
    </submittedName>
</protein>
<sequence>MDRLVPKGGEREIQDLIDRYQRRFGLNSSRSDALSDVADHLSDELHANGIGSGGTTRAQAEFAAKHPYVTELQLRGVAVLREVGQAGLIGGAVGGCLTGTFSAIHRAMGLSQGETTATEAILITLKATASGAVRGSSVAGGSRLIAISANEAGVARVIGEMGPGAIANAIFEAGLSTHRFARGEIDHEAYREELGGAALRATATSYCGMAGQLLIPVPVVGAAVGAISGYIAAAVLVESGVLGLGSNNIVTIAEERQEVIERECAAAILELRRCQEELDQLEEAYGEGFRQTFSPFLDELKVPQQAGLYRNSLKRLVCISEALGRALPWQSMEEFDSFMLDDEMELML</sequence>
<feature type="coiled-coil region" evidence="1">
    <location>
        <begin position="257"/>
        <end position="291"/>
    </location>
</feature>
<evidence type="ECO:0000313" key="3">
    <source>
        <dbReference type="Proteomes" id="UP000240206"/>
    </source>
</evidence>
<accession>A0A2P7EC11</accession>
<keyword evidence="3" id="KW-1185">Reference proteome</keyword>
<dbReference type="EMBL" id="PXVC01000076">
    <property type="protein sequence ID" value="PSI00771.1"/>
    <property type="molecule type" value="Genomic_DNA"/>
</dbReference>
<gene>
    <name evidence="2" type="ORF">C7K08_11360</name>
</gene>